<protein>
    <submittedName>
        <fullName evidence="3">Reductase</fullName>
    </submittedName>
</protein>
<keyword evidence="1" id="KW-0560">Oxidoreductase</keyword>
<dbReference type="InterPro" id="IPR050268">
    <property type="entry name" value="NADH-dep_flavin_reductase"/>
</dbReference>
<dbReference type="Gene3D" id="2.30.110.10">
    <property type="entry name" value="Electron Transport, Fmn-binding Protein, Chain A"/>
    <property type="match status" value="1"/>
</dbReference>
<sequence length="171" mass="18000">MTGAAPAFATTEFTDAMGRFATGVTVVTVADGRDDIGSTVNAFASVSADPPMVLVSVSTDSYLTEVIDRQGGFAVNVLGSAHRAIAGRFSAEGRPSARLLLAGEPHHRGTLTNALILDAAIAAVECSVHQRVEAGDHIVYLARVRSLPEVGRTGSESKPLIRYKSRYHHLG</sequence>
<evidence type="ECO:0000259" key="2">
    <source>
        <dbReference type="SMART" id="SM00903"/>
    </source>
</evidence>
<dbReference type="SMART" id="SM00903">
    <property type="entry name" value="Flavin_Reduct"/>
    <property type="match status" value="1"/>
</dbReference>
<dbReference type="AlphaFoldDB" id="A0A9W6P461"/>
<organism evidence="3 4">
    <name type="scientific">Nocardiopsis ansamitocini</name>
    <dbReference type="NCBI Taxonomy" id="1670832"/>
    <lineage>
        <taxon>Bacteria</taxon>
        <taxon>Bacillati</taxon>
        <taxon>Actinomycetota</taxon>
        <taxon>Actinomycetes</taxon>
        <taxon>Streptosporangiales</taxon>
        <taxon>Nocardiopsidaceae</taxon>
        <taxon>Nocardiopsis</taxon>
    </lineage>
</organism>
<dbReference type="Proteomes" id="UP001165092">
    <property type="component" value="Unassembled WGS sequence"/>
</dbReference>
<dbReference type="InterPro" id="IPR012349">
    <property type="entry name" value="Split_barrel_FMN-bd"/>
</dbReference>
<feature type="domain" description="Flavin reductase like" evidence="2">
    <location>
        <begin position="17"/>
        <end position="169"/>
    </location>
</feature>
<dbReference type="Pfam" id="PF01613">
    <property type="entry name" value="Flavin_Reduct"/>
    <property type="match status" value="1"/>
</dbReference>
<gene>
    <name evidence="3" type="ORF">Nans01_10390</name>
</gene>
<dbReference type="PANTHER" id="PTHR30466">
    <property type="entry name" value="FLAVIN REDUCTASE"/>
    <property type="match status" value="1"/>
</dbReference>
<evidence type="ECO:0000313" key="4">
    <source>
        <dbReference type="Proteomes" id="UP001165092"/>
    </source>
</evidence>
<reference evidence="3" key="1">
    <citation type="submission" date="2023-02" db="EMBL/GenBank/DDBJ databases">
        <title>Nocardiopsis ansamitocini NBRC 112285.</title>
        <authorList>
            <person name="Ichikawa N."/>
            <person name="Sato H."/>
            <person name="Tonouchi N."/>
        </authorList>
    </citation>
    <scope>NUCLEOTIDE SEQUENCE</scope>
    <source>
        <strain evidence="3">NBRC 112285</strain>
    </source>
</reference>
<keyword evidence="4" id="KW-1185">Reference proteome</keyword>
<dbReference type="SUPFAM" id="SSF50475">
    <property type="entry name" value="FMN-binding split barrel"/>
    <property type="match status" value="1"/>
</dbReference>
<dbReference type="GO" id="GO:0010181">
    <property type="term" value="F:FMN binding"/>
    <property type="evidence" value="ECO:0007669"/>
    <property type="project" value="InterPro"/>
</dbReference>
<dbReference type="GO" id="GO:0006208">
    <property type="term" value="P:pyrimidine nucleobase catabolic process"/>
    <property type="evidence" value="ECO:0007669"/>
    <property type="project" value="TreeGrafter"/>
</dbReference>
<accession>A0A9W6P461</accession>
<name>A0A9W6P461_9ACTN</name>
<proteinExistence type="predicted"/>
<dbReference type="InterPro" id="IPR002563">
    <property type="entry name" value="Flavin_Rdtase-like_dom"/>
</dbReference>
<evidence type="ECO:0000313" key="3">
    <source>
        <dbReference type="EMBL" id="GLU46688.1"/>
    </source>
</evidence>
<dbReference type="GO" id="GO:0042602">
    <property type="term" value="F:riboflavin reductase (NADPH) activity"/>
    <property type="evidence" value="ECO:0007669"/>
    <property type="project" value="TreeGrafter"/>
</dbReference>
<evidence type="ECO:0000256" key="1">
    <source>
        <dbReference type="ARBA" id="ARBA00023002"/>
    </source>
</evidence>
<comment type="caution">
    <text evidence="3">The sequence shown here is derived from an EMBL/GenBank/DDBJ whole genome shotgun (WGS) entry which is preliminary data.</text>
</comment>
<dbReference type="EMBL" id="BSQG01000001">
    <property type="protein sequence ID" value="GLU46688.1"/>
    <property type="molecule type" value="Genomic_DNA"/>
</dbReference>
<dbReference type="PANTHER" id="PTHR30466:SF1">
    <property type="entry name" value="FMN REDUCTASE (NADH) RUTF"/>
    <property type="match status" value="1"/>
</dbReference>